<dbReference type="AlphaFoldDB" id="A0A6N4SUB3"/>
<dbReference type="Proteomes" id="UP000001822">
    <property type="component" value="Chromosome"/>
</dbReference>
<protein>
    <submittedName>
        <fullName evidence="1">Uncharacterized protein</fullName>
    </submittedName>
</protein>
<evidence type="ECO:0000313" key="2">
    <source>
        <dbReference type="Proteomes" id="UP000001822"/>
    </source>
</evidence>
<sequence>MKKSLIIILLFLCPYIIAFSQRIVKSALDQYPSYNDATYNFGYDYSFDRTFKLSDGSIITISTNQCSLSVRKWGKELQVLDKTEIEQSCKQVIYHSFFLNDNVYLFAYEKLKDEERLYYYYEMSCADKLSIQIKKNTINEYVFCNEAQQVCMINADRNRIRKIDIVSFQSETMQLPVQNTGSKIFFHDVKDGYTVFTYKTENTAKSKEPSNSILETFIFECRTFKINKMSIDFLLDKNKSINYEIAVKNDSIYFITYSNEEEHLTLKYKILGYDFSENKSFLEKSASVTFIKKFYHRSLSTMFFSVDPNTGNLILVLNRYQELQRTKNTIMPISIGGYGGIPINAHYSRYHVFTGYYYKIQMDYPVIYMNPEGNVLNVDFIYWPKQEAEDQTLASFFPKIMFSDGLLYIFTTQYRMSKMTCWIYNMNGTLKEKILLFENDPVDSDNVNSSTIHSIGDGLYVFATIPNRFGKTGNYYMFKVHE</sequence>
<dbReference type="EMBL" id="CP000383">
    <property type="protein sequence ID" value="ABG60088.1"/>
    <property type="molecule type" value="Genomic_DNA"/>
</dbReference>
<gene>
    <name evidence="1" type="ordered locus">CHU_2840</name>
</gene>
<keyword evidence="2" id="KW-1185">Reference proteome</keyword>
<evidence type="ECO:0000313" key="1">
    <source>
        <dbReference type="EMBL" id="ABG60088.1"/>
    </source>
</evidence>
<dbReference type="RefSeq" id="WP_011586198.1">
    <property type="nucleotide sequence ID" value="NC_008255.1"/>
</dbReference>
<reference evidence="1 2" key="1">
    <citation type="journal article" date="2007" name="Appl. Environ. Microbiol.">
        <title>Genome sequence of the cellulolytic gliding bacterium Cytophaga hutchinsonii.</title>
        <authorList>
            <person name="Xie G."/>
            <person name="Bruce D.C."/>
            <person name="Challacombe J.F."/>
            <person name="Chertkov O."/>
            <person name="Detter J.C."/>
            <person name="Gilna P."/>
            <person name="Han C.S."/>
            <person name="Lucas S."/>
            <person name="Misra M."/>
            <person name="Myers G.L."/>
            <person name="Richardson P."/>
            <person name="Tapia R."/>
            <person name="Thayer N."/>
            <person name="Thompson L.S."/>
            <person name="Brettin T.S."/>
            <person name="Henrissat B."/>
            <person name="Wilson D.B."/>
            <person name="McBride M.J."/>
        </authorList>
    </citation>
    <scope>NUCLEOTIDE SEQUENCE [LARGE SCALE GENOMIC DNA]</scope>
    <source>
        <strain evidence="2">ATCC 33406 / DSM 1761 / CIP 103989 / NBRC 15051 / NCIMB 9469 / D465</strain>
    </source>
</reference>
<name>A0A6N4SUB3_CYTH3</name>
<dbReference type="KEGG" id="chu:CHU_2840"/>
<proteinExistence type="predicted"/>
<accession>A0A6N4SUB3</accession>
<organism evidence="1 2">
    <name type="scientific">Cytophaga hutchinsonii (strain ATCC 33406 / DSM 1761 / CIP 103989 / NBRC 15051 / NCIMB 9469 / D465)</name>
    <dbReference type="NCBI Taxonomy" id="269798"/>
    <lineage>
        <taxon>Bacteria</taxon>
        <taxon>Pseudomonadati</taxon>
        <taxon>Bacteroidota</taxon>
        <taxon>Cytophagia</taxon>
        <taxon>Cytophagales</taxon>
        <taxon>Cytophagaceae</taxon>
        <taxon>Cytophaga</taxon>
    </lineage>
</organism>